<dbReference type="OrthoDB" id="9796287at2"/>
<reference evidence="2 3" key="1">
    <citation type="submission" date="2018-12" db="EMBL/GenBank/DDBJ databases">
        <authorList>
            <person name="Chong R.A."/>
        </authorList>
    </citation>
    <scope>NUCLEOTIDE SEQUENCE [LARGE SCALE GENOMIC DNA]</scope>
    <source>
        <strain evidence="2 3">Hta</strain>
    </source>
</reference>
<dbReference type="InterPro" id="IPR029043">
    <property type="entry name" value="GcvT/YgfZ_C"/>
</dbReference>
<dbReference type="GO" id="GO:0016226">
    <property type="term" value="P:iron-sulfur cluster assembly"/>
    <property type="evidence" value="ECO:0007669"/>
    <property type="project" value="TreeGrafter"/>
</dbReference>
<dbReference type="AlphaFoldDB" id="A0A4D6Y6M0"/>
<dbReference type="NCBIfam" id="TIGR03317">
    <property type="entry name" value="ygfZ_signature"/>
    <property type="match status" value="1"/>
</dbReference>
<proteinExistence type="predicted"/>
<dbReference type="PANTHER" id="PTHR22602">
    <property type="entry name" value="TRANSFERASE CAF17, MITOCHONDRIAL-RELATED"/>
    <property type="match status" value="1"/>
</dbReference>
<dbReference type="SUPFAM" id="SSF101790">
    <property type="entry name" value="Aminomethyltransferase beta-barrel domain"/>
    <property type="match status" value="1"/>
</dbReference>
<protein>
    <submittedName>
        <fullName evidence="2">tRNA-modifying protein YgfZ</fullName>
    </submittedName>
</protein>
<reference evidence="2 3" key="2">
    <citation type="submission" date="2019-05" db="EMBL/GenBank/DDBJ databases">
        <title>Genome evolution of the obligate endosymbiont Buchnera aphidicola.</title>
        <authorList>
            <person name="Moran N.A."/>
        </authorList>
    </citation>
    <scope>NUCLEOTIDE SEQUENCE [LARGE SCALE GENOMIC DNA]</scope>
    <source>
        <strain evidence="2 3">Hta</strain>
    </source>
</reference>
<evidence type="ECO:0000259" key="1">
    <source>
        <dbReference type="Pfam" id="PF21130"/>
    </source>
</evidence>
<dbReference type="Gene3D" id="3.30.70.1630">
    <property type="match status" value="1"/>
</dbReference>
<dbReference type="EMBL" id="CP034873">
    <property type="protein sequence ID" value="QCI21721.1"/>
    <property type="molecule type" value="Genomic_DNA"/>
</dbReference>
<dbReference type="InterPro" id="IPR045179">
    <property type="entry name" value="YgfZ/GcvT"/>
</dbReference>
<dbReference type="Pfam" id="PF21130">
    <property type="entry name" value="YgfZ_barrel"/>
    <property type="match status" value="1"/>
</dbReference>
<sequence>MSTLTLQNIVFLSNELSLTMIILDEWSMVYIEGIDAKNFLQNQLTIDINMLKTTHHRFCSHCNFNGKVLSTMHIFKYDQGYAYVQRKSVSNMQITELKKYSLFSKVKIKQLNDVVLVGMTGLNVRSFLSGFSKIIPDEKTTIIHNEGMTILWFSQPLERFLLVLSISDFLSFKNNIDKNISLNNSKQWLSLDIEAGFPIIDQECVNKFTPQAINLDKLKAISFQKGCYYGQETIARIFFKNLNKYNLYCLCGKGYISIKIGSIIKVKRQNEWCKVGFVLSVSNVFFEKTLIQAVLKKPVSSNSMFRIDEFKNLFFIKTI</sequence>
<evidence type="ECO:0000313" key="3">
    <source>
        <dbReference type="Proteomes" id="UP000298773"/>
    </source>
</evidence>
<dbReference type="Proteomes" id="UP000298773">
    <property type="component" value="Chromosome"/>
</dbReference>
<dbReference type="RefSeq" id="WP_158356691.1">
    <property type="nucleotide sequence ID" value="NZ_CP034873.1"/>
</dbReference>
<feature type="domain" description="tRNA-modifying protein YgfZ-like beta-barrel" evidence="1">
    <location>
        <begin position="243"/>
        <end position="308"/>
    </location>
</feature>
<dbReference type="PANTHER" id="PTHR22602:SF0">
    <property type="entry name" value="TRANSFERASE CAF17, MITOCHONDRIAL-RELATED"/>
    <property type="match status" value="1"/>
</dbReference>
<organism evidence="2 3">
    <name type="scientific">Buchnera aphidicola</name>
    <name type="common">Hyadaphis tataricae</name>
    <dbReference type="NCBI Taxonomy" id="1241859"/>
    <lineage>
        <taxon>Bacteria</taxon>
        <taxon>Pseudomonadati</taxon>
        <taxon>Pseudomonadota</taxon>
        <taxon>Gammaproteobacteria</taxon>
        <taxon>Enterobacterales</taxon>
        <taxon>Erwiniaceae</taxon>
        <taxon>Buchnera</taxon>
    </lineage>
</organism>
<dbReference type="SUPFAM" id="SSF103025">
    <property type="entry name" value="Folate-binding domain"/>
    <property type="match status" value="1"/>
</dbReference>
<name>A0A4D6Y6M0_9GAMM</name>
<dbReference type="Gene3D" id="3.30.70.1400">
    <property type="entry name" value="Aminomethyltransferase beta-barrel domains"/>
    <property type="match status" value="1"/>
</dbReference>
<dbReference type="InterPro" id="IPR017703">
    <property type="entry name" value="YgfZ/GCV_T_CS"/>
</dbReference>
<dbReference type="InterPro" id="IPR048451">
    <property type="entry name" value="YgfZ_barrel"/>
</dbReference>
<accession>A0A4D6Y6M0</accession>
<dbReference type="Gene3D" id="2.40.30.160">
    <property type="match status" value="1"/>
</dbReference>
<gene>
    <name evidence="2" type="primary">ygfZ</name>
    <name evidence="2" type="ORF">D9V69_02170</name>
</gene>
<dbReference type="NCBIfam" id="NF007110">
    <property type="entry name" value="PRK09559.1"/>
    <property type="match status" value="1"/>
</dbReference>
<evidence type="ECO:0000313" key="2">
    <source>
        <dbReference type="EMBL" id="QCI21721.1"/>
    </source>
</evidence>